<dbReference type="VEuPathDB" id="FungiDB:PSTT_06934"/>
<evidence type="ECO:0000256" key="1">
    <source>
        <dbReference type="SAM" id="MobiDB-lite"/>
    </source>
</evidence>
<accession>A0A2S4VN58</accession>
<proteinExistence type="predicted"/>
<feature type="region of interest" description="Disordered" evidence="1">
    <location>
        <begin position="66"/>
        <end position="221"/>
    </location>
</feature>
<feature type="compositionally biased region" description="Polar residues" evidence="1">
    <location>
        <begin position="203"/>
        <end position="221"/>
    </location>
</feature>
<evidence type="ECO:0000313" key="3">
    <source>
        <dbReference type="Proteomes" id="UP000238274"/>
    </source>
</evidence>
<organism evidence="2 3">
    <name type="scientific">Puccinia striiformis</name>
    <dbReference type="NCBI Taxonomy" id="27350"/>
    <lineage>
        <taxon>Eukaryota</taxon>
        <taxon>Fungi</taxon>
        <taxon>Dikarya</taxon>
        <taxon>Basidiomycota</taxon>
        <taxon>Pucciniomycotina</taxon>
        <taxon>Pucciniomycetes</taxon>
        <taxon>Pucciniales</taxon>
        <taxon>Pucciniaceae</taxon>
        <taxon>Puccinia</taxon>
    </lineage>
</organism>
<evidence type="ECO:0000313" key="2">
    <source>
        <dbReference type="EMBL" id="POW10868.1"/>
    </source>
</evidence>
<name>A0A2S4VN58_9BASI</name>
<feature type="compositionally biased region" description="Polar residues" evidence="1">
    <location>
        <begin position="68"/>
        <end position="86"/>
    </location>
</feature>
<reference evidence="2 3" key="1">
    <citation type="submission" date="2017-12" db="EMBL/GenBank/DDBJ databases">
        <title>Gene loss provides genomic basis for host adaptation in cereal stripe rust fungi.</title>
        <authorList>
            <person name="Xia C."/>
        </authorList>
    </citation>
    <scope>NUCLEOTIDE SEQUENCE [LARGE SCALE GENOMIC DNA]</scope>
    <source>
        <strain evidence="2 3">93TX-2</strain>
    </source>
</reference>
<dbReference type="Proteomes" id="UP000238274">
    <property type="component" value="Unassembled WGS sequence"/>
</dbReference>
<reference evidence="3" key="3">
    <citation type="journal article" date="2018" name="Mol. Plant Microbe Interact.">
        <title>Genome sequence resources for the wheat stripe rust pathogen (Puccinia striiformis f. sp. tritici) and the barley stripe rust pathogen (Puccinia striiformis f. sp. hordei).</title>
        <authorList>
            <person name="Xia C."/>
            <person name="Wang M."/>
            <person name="Yin C."/>
            <person name="Cornejo O.E."/>
            <person name="Hulbert S.H."/>
            <person name="Chen X."/>
        </authorList>
    </citation>
    <scope>NUCLEOTIDE SEQUENCE [LARGE SCALE GENOMIC DNA]</scope>
    <source>
        <strain evidence="3">93TX-2</strain>
    </source>
</reference>
<protein>
    <submittedName>
        <fullName evidence="2">Uncharacterized protein</fullName>
    </submittedName>
</protein>
<keyword evidence="3" id="KW-1185">Reference proteome</keyword>
<feature type="compositionally biased region" description="Polar residues" evidence="1">
    <location>
        <begin position="144"/>
        <end position="158"/>
    </location>
</feature>
<dbReference type="VEuPathDB" id="FungiDB:PSHT_08563"/>
<dbReference type="EMBL" id="PKSM01000115">
    <property type="protein sequence ID" value="POW10868.1"/>
    <property type="molecule type" value="Genomic_DNA"/>
</dbReference>
<gene>
    <name evidence="2" type="ORF">PSHT_08563</name>
</gene>
<sequence length="374" mass="41645">MDPEFNPCSKAVKGPQLRDYTYMPEPNAKIPSGIKVDQIRNMAAEIHAERYFFCLHFISAVPRRSFPKNRSTASTTHDPNQTSTVSRKPPSKKVRSLATKSLPIHDGHLPPKPNLRRHLPLNSNLRRPGAVKVAKTTSCKKDQFQNSSHPSRPLGSSNDQERKIAQIVGETDSGDIGSDLSKRHMSESSTNIQVTHKPPVLTQPPSSLKPSQTHPTQSSCRTHCHSNLQEVTNAAPSRSIPVFSSTDRLVTAPTSRLIHPVPSSTTRHQQPFNHQTNHFQKPLNHQHAVCANPLGTFPIQLNHQATHFQQFYLQSAISLSSQTPKELPSGYRYLSKAAQHKMYIESHLEPWYGQMLVCSLVGKGSTLVMSPEPT</sequence>
<reference evidence="3" key="2">
    <citation type="journal article" date="2018" name="BMC Genomics">
        <title>Genomic insights into host adaptation between the wheat stripe rust pathogen (Puccinia striiformis f. sp. tritici) and the barley stripe rust pathogen (Puccinia striiformis f. sp. hordei).</title>
        <authorList>
            <person name="Xia C."/>
            <person name="Wang M."/>
            <person name="Yin C."/>
            <person name="Cornejo O.E."/>
            <person name="Hulbert S.H."/>
            <person name="Chen X."/>
        </authorList>
    </citation>
    <scope>NUCLEOTIDE SEQUENCE [LARGE SCALE GENOMIC DNA]</scope>
    <source>
        <strain evidence="3">93TX-2</strain>
    </source>
</reference>
<dbReference type="AlphaFoldDB" id="A0A2S4VN58"/>
<comment type="caution">
    <text evidence="2">The sequence shown here is derived from an EMBL/GenBank/DDBJ whole genome shotgun (WGS) entry which is preliminary data.</text>
</comment>